<feature type="transmembrane region" description="Helical" evidence="11">
    <location>
        <begin position="12"/>
        <end position="31"/>
    </location>
</feature>
<dbReference type="GO" id="GO:0051377">
    <property type="term" value="F:mannose-ethanolamine phosphotransferase activity"/>
    <property type="evidence" value="ECO:0007669"/>
    <property type="project" value="InterPro"/>
</dbReference>
<comment type="subcellular location">
    <subcellularLocation>
        <location evidence="1">Endoplasmic reticulum membrane</location>
        <topology evidence="1">Multi-pass membrane protein</topology>
    </subcellularLocation>
</comment>
<evidence type="ECO:0000256" key="2">
    <source>
        <dbReference type="ARBA" id="ARBA00004687"/>
    </source>
</evidence>
<dbReference type="PANTHER" id="PTHR23071">
    <property type="entry name" value="PHOSPHATIDYLINOSITOL GLYCAN"/>
    <property type="match status" value="1"/>
</dbReference>
<evidence type="ECO:0000256" key="9">
    <source>
        <dbReference type="ARBA" id="ARBA00023136"/>
    </source>
</evidence>
<dbReference type="AlphaFoldDB" id="A0A1Z5KQN0"/>
<keyword evidence="6 11" id="KW-0812">Transmembrane</keyword>
<dbReference type="GO" id="GO:0006506">
    <property type="term" value="P:GPI anchor biosynthetic process"/>
    <property type="evidence" value="ECO:0007669"/>
    <property type="project" value="UniProtKB-UniPathway"/>
</dbReference>
<evidence type="ECO:0000256" key="7">
    <source>
        <dbReference type="ARBA" id="ARBA00022824"/>
    </source>
</evidence>
<dbReference type="InterPro" id="IPR039524">
    <property type="entry name" value="PIGO/GPI13"/>
</dbReference>
<protein>
    <submittedName>
        <fullName evidence="12">Phosphatidylinositol glycan, class O</fullName>
    </submittedName>
</protein>
<evidence type="ECO:0000313" key="13">
    <source>
        <dbReference type="Proteomes" id="UP000198406"/>
    </source>
</evidence>
<dbReference type="EMBL" id="BDSP01000277">
    <property type="protein sequence ID" value="GAX28623.1"/>
    <property type="molecule type" value="Genomic_DNA"/>
</dbReference>
<dbReference type="InterPro" id="IPR037675">
    <property type="entry name" value="PIG-O_N"/>
</dbReference>
<dbReference type="InterPro" id="IPR017850">
    <property type="entry name" value="Alkaline_phosphatase_core_sf"/>
</dbReference>
<comment type="similarity">
    <text evidence="3">Belongs to the PIGG/PIGN/PIGO family. PIGO subfamily.</text>
</comment>
<reference evidence="12 13" key="1">
    <citation type="journal article" date="2015" name="Plant Cell">
        <title>Oil accumulation by the oleaginous diatom Fistulifera solaris as revealed by the genome and transcriptome.</title>
        <authorList>
            <person name="Tanaka T."/>
            <person name="Maeda Y."/>
            <person name="Veluchamy A."/>
            <person name="Tanaka M."/>
            <person name="Abida H."/>
            <person name="Marechal E."/>
            <person name="Bowler C."/>
            <person name="Muto M."/>
            <person name="Sunaga Y."/>
            <person name="Tanaka M."/>
            <person name="Yoshino T."/>
            <person name="Taniguchi T."/>
            <person name="Fukuda Y."/>
            <person name="Nemoto M."/>
            <person name="Matsumoto M."/>
            <person name="Wong P.S."/>
            <person name="Aburatani S."/>
            <person name="Fujibuchi W."/>
        </authorList>
    </citation>
    <scope>NUCLEOTIDE SEQUENCE [LARGE SCALE GENOMIC DNA]</scope>
    <source>
        <strain evidence="12 13">JPCC DA0580</strain>
    </source>
</reference>
<evidence type="ECO:0000256" key="3">
    <source>
        <dbReference type="ARBA" id="ARBA00008695"/>
    </source>
</evidence>
<evidence type="ECO:0000313" key="12">
    <source>
        <dbReference type="EMBL" id="GAX28623.1"/>
    </source>
</evidence>
<comment type="caution">
    <text evidence="12">The sequence shown here is derived from an EMBL/GenBank/DDBJ whole genome shotgun (WGS) entry which is preliminary data.</text>
</comment>
<evidence type="ECO:0000256" key="8">
    <source>
        <dbReference type="ARBA" id="ARBA00022989"/>
    </source>
</evidence>
<dbReference type="InterPro" id="IPR002591">
    <property type="entry name" value="Phosphodiest/P_Trfase"/>
</dbReference>
<evidence type="ECO:0000256" key="5">
    <source>
        <dbReference type="ARBA" id="ARBA00022679"/>
    </source>
</evidence>
<dbReference type="Proteomes" id="UP000198406">
    <property type="component" value="Unassembled WGS sequence"/>
</dbReference>
<accession>A0A1Z5KQN0</accession>
<dbReference type="GO" id="GO:0005789">
    <property type="term" value="C:endoplasmic reticulum membrane"/>
    <property type="evidence" value="ECO:0007669"/>
    <property type="project" value="UniProtKB-SubCell"/>
</dbReference>
<dbReference type="SUPFAM" id="SSF53649">
    <property type="entry name" value="Alkaline phosphatase-like"/>
    <property type="match status" value="1"/>
</dbReference>
<sequence>MGSRKRRYYDIFWICLCLFGLYWFTASFFLAKRSLAERSSCDEAATLLTEVLGLTLEEVRDLESSQILSSPSQERNGCWMDRKIDSLVILVVDALRFDFAYYNLPNSVGRRLKPEHEVREGSNRTQAKARLFQFVADPPTVTMQRLKALTTGGLPTFADISANMGGATVEEDSWMHQVVTIDGRNRGLSAHRARMGFVGDDTWEDLFPGFFAESYPYPSFNTRDLDTVDNGCLKHIFNMLSRIRTRASVTEDLEVIVVHFLGVDHVGHTYGPHNQHMDAKLKEMDGALSKILDRLDKSDSCHTTFIFGDHGMTEDGNHGGGTAEETHAALFVHSSPVCGESAEWDQLEETVSVSELVKEAQFSSIHQIDLVSTISMTLGLPIPYANLGSFVPALVPGEDVRRTTAALALNAAQIWRYFNVYSATANRLSGLDDLALKLKTAVDLYKDALREDKEAGISVEAYLRASSHFKVFLRECLDLGQRVWTRFDTLLA</sequence>
<keyword evidence="10" id="KW-0325">Glycoprotein</keyword>
<evidence type="ECO:0000256" key="11">
    <source>
        <dbReference type="SAM" id="Phobius"/>
    </source>
</evidence>
<proteinExistence type="inferred from homology"/>
<keyword evidence="8 11" id="KW-1133">Transmembrane helix</keyword>
<dbReference type="InParanoid" id="A0A1Z5KQN0"/>
<evidence type="ECO:0000256" key="6">
    <source>
        <dbReference type="ARBA" id="ARBA00022692"/>
    </source>
</evidence>
<keyword evidence="4" id="KW-0337">GPI-anchor biosynthesis</keyword>
<name>A0A1Z5KQN0_FISSO</name>
<dbReference type="CDD" id="cd16023">
    <property type="entry name" value="GPI_EPT_3"/>
    <property type="match status" value="1"/>
</dbReference>
<dbReference type="Gene3D" id="3.40.720.10">
    <property type="entry name" value="Alkaline Phosphatase, subunit A"/>
    <property type="match status" value="1"/>
</dbReference>
<keyword evidence="13" id="KW-1185">Reference proteome</keyword>
<evidence type="ECO:0000256" key="10">
    <source>
        <dbReference type="ARBA" id="ARBA00023180"/>
    </source>
</evidence>
<dbReference type="Pfam" id="PF01663">
    <property type="entry name" value="Phosphodiest"/>
    <property type="match status" value="1"/>
</dbReference>
<keyword evidence="9 11" id="KW-0472">Membrane</keyword>
<keyword evidence="7" id="KW-0256">Endoplasmic reticulum</keyword>
<dbReference type="UniPathway" id="UPA00196"/>
<keyword evidence="5" id="KW-0808">Transferase</keyword>
<evidence type="ECO:0000256" key="1">
    <source>
        <dbReference type="ARBA" id="ARBA00004477"/>
    </source>
</evidence>
<comment type="pathway">
    <text evidence="2">Glycolipid biosynthesis; glycosylphosphatidylinositol-anchor biosynthesis.</text>
</comment>
<gene>
    <name evidence="12" type="ORF">FisN_1Hh586</name>
</gene>
<organism evidence="12 13">
    <name type="scientific">Fistulifera solaris</name>
    <name type="common">Oleaginous diatom</name>
    <dbReference type="NCBI Taxonomy" id="1519565"/>
    <lineage>
        <taxon>Eukaryota</taxon>
        <taxon>Sar</taxon>
        <taxon>Stramenopiles</taxon>
        <taxon>Ochrophyta</taxon>
        <taxon>Bacillariophyta</taxon>
        <taxon>Bacillariophyceae</taxon>
        <taxon>Bacillariophycidae</taxon>
        <taxon>Naviculales</taxon>
        <taxon>Naviculaceae</taxon>
        <taxon>Fistulifera</taxon>
    </lineage>
</organism>
<evidence type="ECO:0000256" key="4">
    <source>
        <dbReference type="ARBA" id="ARBA00022502"/>
    </source>
</evidence>
<dbReference type="PANTHER" id="PTHR23071:SF1">
    <property type="entry name" value="GPI ETHANOLAMINE PHOSPHATE TRANSFERASE 3"/>
    <property type="match status" value="1"/>
</dbReference>
<dbReference type="OrthoDB" id="37582at2759"/>